<dbReference type="PANTHER" id="PTHR34236">
    <property type="entry name" value="DIMETHYL SULFOXIDE REDUCTASE TRANSCRIPTIONAL ACTIVATOR"/>
    <property type="match status" value="1"/>
</dbReference>
<dbReference type="SUPFAM" id="SSF55785">
    <property type="entry name" value="PYP-like sensor domain (PAS domain)"/>
    <property type="match status" value="1"/>
</dbReference>
<name>A0A1H8PYS4_9EURY</name>
<feature type="domain" description="PAS fold-4" evidence="5">
    <location>
        <begin position="33"/>
        <end position="147"/>
    </location>
</feature>
<dbReference type="OrthoDB" id="165911at2157"/>
<dbReference type="PANTHER" id="PTHR34236:SF1">
    <property type="entry name" value="DIMETHYL SULFOXIDE REDUCTASE TRANSCRIPTIONAL ACTIVATOR"/>
    <property type="match status" value="1"/>
</dbReference>
<dbReference type="InterPro" id="IPR013656">
    <property type="entry name" value="PAS_4"/>
</dbReference>
<evidence type="ECO:0000313" key="8">
    <source>
        <dbReference type="EMBL" id="SEO46807.1"/>
    </source>
</evidence>
<dbReference type="InterPro" id="IPR007050">
    <property type="entry name" value="HTH_bacterioopsin"/>
</dbReference>
<feature type="domain" description="GAF" evidence="6">
    <location>
        <begin position="188"/>
        <end position="322"/>
    </location>
</feature>
<dbReference type="Pfam" id="PF15915">
    <property type="entry name" value="BAT"/>
    <property type="match status" value="1"/>
</dbReference>
<gene>
    <name evidence="8" type="ORF">SAMN04487948_102559</name>
</gene>
<keyword evidence="9" id="KW-1185">Reference proteome</keyword>
<evidence type="ECO:0000259" key="7">
    <source>
        <dbReference type="Pfam" id="PF15915"/>
    </source>
</evidence>
<evidence type="ECO:0000259" key="6">
    <source>
        <dbReference type="Pfam" id="PF13185"/>
    </source>
</evidence>
<dbReference type="SUPFAM" id="SSF55781">
    <property type="entry name" value="GAF domain-like"/>
    <property type="match status" value="1"/>
</dbReference>
<dbReference type="InterPro" id="IPR003018">
    <property type="entry name" value="GAF"/>
</dbReference>
<accession>A0A1H8PYS4</accession>
<evidence type="ECO:0000259" key="5">
    <source>
        <dbReference type="Pfam" id="PF08448"/>
    </source>
</evidence>
<protein>
    <submittedName>
        <fullName evidence="8">Predicted DNA binding protein, contains HTH domain</fullName>
    </submittedName>
</protein>
<dbReference type="RefSeq" id="WP_089821942.1">
    <property type="nucleotide sequence ID" value="NZ_FODV01000002.1"/>
</dbReference>
<evidence type="ECO:0000256" key="3">
    <source>
        <dbReference type="SAM" id="MobiDB-lite"/>
    </source>
</evidence>
<dbReference type="AlphaFoldDB" id="A0A1H8PYS4"/>
<proteinExistence type="predicted"/>
<dbReference type="Pfam" id="PF13185">
    <property type="entry name" value="GAF_2"/>
    <property type="match status" value="1"/>
</dbReference>
<organism evidence="8 9">
    <name type="scientific">Halogranum amylolyticum</name>
    <dbReference type="NCBI Taxonomy" id="660520"/>
    <lineage>
        <taxon>Archaea</taxon>
        <taxon>Methanobacteriati</taxon>
        <taxon>Methanobacteriota</taxon>
        <taxon>Stenosarchaea group</taxon>
        <taxon>Halobacteria</taxon>
        <taxon>Halobacteriales</taxon>
        <taxon>Haloferacaceae</taxon>
    </lineage>
</organism>
<feature type="domain" description="HTH bat-type" evidence="4">
    <location>
        <begin position="495"/>
        <end position="544"/>
    </location>
</feature>
<evidence type="ECO:0000259" key="4">
    <source>
        <dbReference type="Pfam" id="PF04967"/>
    </source>
</evidence>
<feature type="domain" description="Bacterioopsin transcriptional activator GAF and HTH associated" evidence="7">
    <location>
        <begin position="334"/>
        <end position="486"/>
    </location>
</feature>
<feature type="region of interest" description="Disordered" evidence="3">
    <location>
        <begin position="1"/>
        <end position="23"/>
    </location>
</feature>
<dbReference type="Pfam" id="PF08448">
    <property type="entry name" value="PAS_4"/>
    <property type="match status" value="1"/>
</dbReference>
<dbReference type="InterPro" id="IPR029016">
    <property type="entry name" value="GAF-like_dom_sf"/>
</dbReference>
<dbReference type="EMBL" id="FODV01000002">
    <property type="protein sequence ID" value="SEO46807.1"/>
    <property type="molecule type" value="Genomic_DNA"/>
</dbReference>
<dbReference type="InterPro" id="IPR031803">
    <property type="entry name" value="BAT_GAF/HTH-assoc"/>
</dbReference>
<feature type="compositionally biased region" description="Low complexity" evidence="3">
    <location>
        <begin position="1"/>
        <end position="14"/>
    </location>
</feature>
<dbReference type="InterPro" id="IPR035965">
    <property type="entry name" value="PAS-like_dom_sf"/>
</dbReference>
<dbReference type="Gene3D" id="3.30.450.40">
    <property type="match status" value="1"/>
</dbReference>
<keyword evidence="1" id="KW-0805">Transcription regulation</keyword>
<keyword evidence="2" id="KW-0804">Transcription</keyword>
<dbReference type="Pfam" id="PF04967">
    <property type="entry name" value="HTH_10"/>
    <property type="match status" value="1"/>
</dbReference>
<reference evidence="9" key="1">
    <citation type="submission" date="2016-10" db="EMBL/GenBank/DDBJ databases">
        <authorList>
            <person name="Varghese N."/>
            <person name="Submissions S."/>
        </authorList>
    </citation>
    <scope>NUCLEOTIDE SEQUENCE [LARGE SCALE GENOMIC DNA]</scope>
    <source>
        <strain evidence="9">CGMCC 1.10121</strain>
    </source>
</reference>
<dbReference type="Gene3D" id="3.30.450.20">
    <property type="entry name" value="PAS domain"/>
    <property type="match status" value="1"/>
</dbReference>
<evidence type="ECO:0000313" key="9">
    <source>
        <dbReference type="Proteomes" id="UP000199126"/>
    </source>
</evidence>
<sequence length="554" mass="61228">MEKTTEGPTGTNGPDGPPSAEEFETHPFAKASLDALPTQVGIVNSEGEIVYTNQAWHQFARDNDFEGSPEMLGTNYLSVCDTSMGADAVEAGRGIRSVLDGEREEFSLEYPCHGPDERRWFVMRAIRFRYDGHRFALLFHLDITERKLSELDAERQNTQLRTVNSINVLIREIIQSLLEVETRGELKAIVCERLAASTHYEAAWIADVDNQTQTVSVQTDAGMPQGFSEAIDGLPADAVDRTGLQSARNDGRSSVVRATGDAAGPIQSLALDHGFRSYVAVPLRHRNARYGVLVVHSKTEKTFSEWERAAFEVLGETLSHAINAIENRRLLYADFVTELEFVVSDPDSFLTSLSARADCTVELTGFVPLTDDAVLQYVTVEGTDPATVEAIAADADSVESVSIISRHDDEVRLEYTVDDTSLVSLLAEHGVNVHTATATGGDVDVLAETVTNADIREVVEAVQSEFANAELIAKREVERETQTVSEYWDELTGRLTDRQLSMLQAAYYAGFFEWPRESSGEEVAASFDLSAATFHEHTRIGLEKMLTMLFEREN</sequence>
<dbReference type="Proteomes" id="UP000199126">
    <property type="component" value="Unassembled WGS sequence"/>
</dbReference>
<evidence type="ECO:0000256" key="2">
    <source>
        <dbReference type="ARBA" id="ARBA00023163"/>
    </source>
</evidence>
<evidence type="ECO:0000256" key="1">
    <source>
        <dbReference type="ARBA" id="ARBA00023015"/>
    </source>
</evidence>